<dbReference type="Gene3D" id="2.40.100.10">
    <property type="entry name" value="Cyclophilin-like"/>
    <property type="match status" value="1"/>
</dbReference>
<name>A0A7S4HS25_9EUKA</name>
<protein>
    <recommendedName>
        <fullName evidence="1">PPIase cyclophilin-type domain-containing protein</fullName>
    </recommendedName>
</protein>
<dbReference type="SUPFAM" id="SSF50891">
    <property type="entry name" value="Cyclophilin-like"/>
    <property type="match status" value="1"/>
</dbReference>
<reference evidence="2" key="1">
    <citation type="submission" date="2021-01" db="EMBL/GenBank/DDBJ databases">
        <authorList>
            <person name="Corre E."/>
            <person name="Pelletier E."/>
            <person name="Niang G."/>
            <person name="Scheremetjew M."/>
            <person name="Finn R."/>
            <person name="Kale V."/>
            <person name="Holt S."/>
            <person name="Cochrane G."/>
            <person name="Meng A."/>
            <person name="Brown T."/>
            <person name="Cohen L."/>
        </authorList>
    </citation>
    <scope>NUCLEOTIDE SEQUENCE</scope>
    <source>
        <strain evidence="2">UIO037</strain>
    </source>
</reference>
<dbReference type="GO" id="GO:0005737">
    <property type="term" value="C:cytoplasm"/>
    <property type="evidence" value="ECO:0007669"/>
    <property type="project" value="TreeGrafter"/>
</dbReference>
<dbReference type="GO" id="GO:0016018">
    <property type="term" value="F:cyclosporin A binding"/>
    <property type="evidence" value="ECO:0007669"/>
    <property type="project" value="TreeGrafter"/>
</dbReference>
<dbReference type="InterPro" id="IPR002130">
    <property type="entry name" value="Cyclophilin-type_PPIase_dom"/>
</dbReference>
<evidence type="ECO:0000259" key="1">
    <source>
        <dbReference type="PROSITE" id="PS50072"/>
    </source>
</evidence>
<dbReference type="AlphaFoldDB" id="A0A7S4HS25"/>
<dbReference type="PANTHER" id="PTHR11071">
    <property type="entry name" value="PEPTIDYL-PROLYL CIS-TRANS ISOMERASE"/>
    <property type="match status" value="1"/>
</dbReference>
<dbReference type="PANTHER" id="PTHR11071:SF561">
    <property type="entry name" value="PEPTIDYL-PROLYL CIS-TRANS ISOMERASE D-RELATED"/>
    <property type="match status" value="1"/>
</dbReference>
<accession>A0A7S4HS25</accession>
<dbReference type="PROSITE" id="PS50072">
    <property type="entry name" value="CSA_PPIASE_2"/>
    <property type="match status" value="1"/>
</dbReference>
<gene>
    <name evidence="2" type="ORF">CPOL0286_LOCUS5767</name>
</gene>
<organism evidence="2">
    <name type="scientific">Prymnesium polylepis</name>
    <dbReference type="NCBI Taxonomy" id="72548"/>
    <lineage>
        <taxon>Eukaryota</taxon>
        <taxon>Haptista</taxon>
        <taxon>Haptophyta</taxon>
        <taxon>Prymnesiophyceae</taxon>
        <taxon>Prymnesiales</taxon>
        <taxon>Prymnesiaceae</taxon>
        <taxon>Prymnesium</taxon>
    </lineage>
</organism>
<dbReference type="EMBL" id="HBKO01012958">
    <property type="protein sequence ID" value="CAE2207655.1"/>
    <property type="molecule type" value="Transcribed_RNA"/>
</dbReference>
<feature type="domain" description="PPIase cyclophilin-type" evidence="1">
    <location>
        <begin position="1"/>
        <end position="99"/>
    </location>
</feature>
<dbReference type="GO" id="GO:0006457">
    <property type="term" value="P:protein folding"/>
    <property type="evidence" value="ECO:0007669"/>
    <property type="project" value="TreeGrafter"/>
</dbReference>
<sequence length="102" mass="10897">MQGGAIDGWPTFSHDNYVIKHNVAGMLSMVNAGKGGSSGMSDSRFLIQLPDDAGFLDGRYEAFGRVTSGMDVVRKIESVKVVQPKNAPVDVVKIEAAGELKE</sequence>
<proteinExistence type="predicted"/>
<dbReference type="InterPro" id="IPR029000">
    <property type="entry name" value="Cyclophilin-like_dom_sf"/>
</dbReference>
<dbReference type="GO" id="GO:0003755">
    <property type="term" value="F:peptidyl-prolyl cis-trans isomerase activity"/>
    <property type="evidence" value="ECO:0007669"/>
    <property type="project" value="InterPro"/>
</dbReference>
<dbReference type="Pfam" id="PF00160">
    <property type="entry name" value="Pro_isomerase"/>
    <property type="match status" value="1"/>
</dbReference>
<evidence type="ECO:0000313" key="2">
    <source>
        <dbReference type="EMBL" id="CAE2207655.1"/>
    </source>
</evidence>